<name>A2Y2Q7_ORYSI</name>
<reference evidence="1 2" key="1">
    <citation type="journal article" date="2005" name="PLoS Biol.">
        <title>The genomes of Oryza sativa: a history of duplications.</title>
        <authorList>
            <person name="Yu J."/>
            <person name="Wang J."/>
            <person name="Lin W."/>
            <person name="Li S."/>
            <person name="Li H."/>
            <person name="Zhou J."/>
            <person name="Ni P."/>
            <person name="Dong W."/>
            <person name="Hu S."/>
            <person name="Zeng C."/>
            <person name="Zhang J."/>
            <person name="Zhang Y."/>
            <person name="Li R."/>
            <person name="Xu Z."/>
            <person name="Li S."/>
            <person name="Li X."/>
            <person name="Zheng H."/>
            <person name="Cong L."/>
            <person name="Lin L."/>
            <person name="Yin J."/>
            <person name="Geng J."/>
            <person name="Li G."/>
            <person name="Shi J."/>
            <person name="Liu J."/>
            <person name="Lv H."/>
            <person name="Li J."/>
            <person name="Wang J."/>
            <person name="Deng Y."/>
            <person name="Ran L."/>
            <person name="Shi X."/>
            <person name="Wang X."/>
            <person name="Wu Q."/>
            <person name="Li C."/>
            <person name="Ren X."/>
            <person name="Wang J."/>
            <person name="Wang X."/>
            <person name="Li D."/>
            <person name="Liu D."/>
            <person name="Zhang X."/>
            <person name="Ji Z."/>
            <person name="Zhao W."/>
            <person name="Sun Y."/>
            <person name="Zhang Z."/>
            <person name="Bao J."/>
            <person name="Han Y."/>
            <person name="Dong L."/>
            <person name="Ji J."/>
            <person name="Chen P."/>
            <person name="Wu S."/>
            <person name="Liu J."/>
            <person name="Xiao Y."/>
            <person name="Bu D."/>
            <person name="Tan J."/>
            <person name="Yang L."/>
            <person name="Ye C."/>
            <person name="Zhang J."/>
            <person name="Xu J."/>
            <person name="Zhou Y."/>
            <person name="Yu Y."/>
            <person name="Zhang B."/>
            <person name="Zhuang S."/>
            <person name="Wei H."/>
            <person name="Liu B."/>
            <person name="Lei M."/>
            <person name="Yu H."/>
            <person name="Li Y."/>
            <person name="Xu H."/>
            <person name="Wei S."/>
            <person name="He X."/>
            <person name="Fang L."/>
            <person name="Zhang Z."/>
            <person name="Zhang Y."/>
            <person name="Huang X."/>
            <person name="Su Z."/>
            <person name="Tong W."/>
            <person name="Li J."/>
            <person name="Tong Z."/>
            <person name="Li S."/>
            <person name="Ye J."/>
            <person name="Wang L."/>
            <person name="Fang L."/>
            <person name="Lei T."/>
            <person name="Chen C."/>
            <person name="Chen H."/>
            <person name="Xu Z."/>
            <person name="Li H."/>
            <person name="Huang H."/>
            <person name="Zhang F."/>
            <person name="Xu H."/>
            <person name="Li N."/>
            <person name="Zhao C."/>
            <person name="Li S."/>
            <person name="Dong L."/>
            <person name="Huang Y."/>
            <person name="Li L."/>
            <person name="Xi Y."/>
            <person name="Qi Q."/>
            <person name="Li W."/>
            <person name="Zhang B."/>
            <person name="Hu W."/>
            <person name="Zhang Y."/>
            <person name="Tian X."/>
            <person name="Jiao Y."/>
            <person name="Liang X."/>
            <person name="Jin J."/>
            <person name="Gao L."/>
            <person name="Zheng W."/>
            <person name="Hao B."/>
            <person name="Liu S."/>
            <person name="Wang W."/>
            <person name="Yuan L."/>
            <person name="Cao M."/>
            <person name="McDermott J."/>
            <person name="Samudrala R."/>
            <person name="Wang J."/>
            <person name="Wong G.K."/>
            <person name="Yang H."/>
        </authorList>
    </citation>
    <scope>NUCLEOTIDE SEQUENCE [LARGE SCALE GENOMIC DNA]</scope>
    <source>
        <strain evidence="2">cv. 93-11</strain>
    </source>
</reference>
<proteinExistence type="predicted"/>
<dbReference type="Proteomes" id="UP000007015">
    <property type="component" value="Chromosome 5"/>
</dbReference>
<accession>A2Y2Q7</accession>
<dbReference type="Gramene" id="BGIOSGA018382-TA">
    <property type="protein sequence ID" value="BGIOSGA018382-PA"/>
    <property type="gene ID" value="BGIOSGA018382"/>
</dbReference>
<dbReference type="AlphaFoldDB" id="A2Y2Q7"/>
<keyword evidence="2" id="KW-1185">Reference proteome</keyword>
<dbReference type="EMBL" id="CM000130">
    <property type="protein sequence ID" value="EAY97367.1"/>
    <property type="molecule type" value="Genomic_DNA"/>
</dbReference>
<dbReference type="HOGENOM" id="CLU_1356630_0_0_1"/>
<evidence type="ECO:0000313" key="1">
    <source>
        <dbReference type="EMBL" id="EAY97367.1"/>
    </source>
</evidence>
<evidence type="ECO:0000313" key="2">
    <source>
        <dbReference type="Proteomes" id="UP000007015"/>
    </source>
</evidence>
<gene>
    <name evidence="1" type="ORF">OsI_19289</name>
</gene>
<protein>
    <submittedName>
        <fullName evidence="1">Uncharacterized protein</fullName>
    </submittedName>
</protein>
<sequence length="202" mass="22156">MCRARGRRLEVAAGSEIRICTRVNSPTVAGHRGGADFAPPQPPLLGLPPLDDANDLSLSAFFILFAAAEVSERWSDGKEVFVAERGAPRSGNGEGRPPPPVLNDAAAADELLEEWMVVAEGDDGGGGGRGRWRRRSGRWRRRTNGVGGEWMVAAAAVAEWMEWRRRRQSARVWRTGSDKKQSDANLLTYPWCIQSTPTKLYG</sequence>
<organism evidence="1 2">
    <name type="scientific">Oryza sativa subsp. indica</name>
    <name type="common">Rice</name>
    <dbReference type="NCBI Taxonomy" id="39946"/>
    <lineage>
        <taxon>Eukaryota</taxon>
        <taxon>Viridiplantae</taxon>
        <taxon>Streptophyta</taxon>
        <taxon>Embryophyta</taxon>
        <taxon>Tracheophyta</taxon>
        <taxon>Spermatophyta</taxon>
        <taxon>Magnoliopsida</taxon>
        <taxon>Liliopsida</taxon>
        <taxon>Poales</taxon>
        <taxon>Poaceae</taxon>
        <taxon>BOP clade</taxon>
        <taxon>Oryzoideae</taxon>
        <taxon>Oryzeae</taxon>
        <taxon>Oryzinae</taxon>
        <taxon>Oryza</taxon>
        <taxon>Oryza sativa</taxon>
    </lineage>
</organism>